<evidence type="ECO:0000256" key="5">
    <source>
        <dbReference type="ARBA" id="ARBA00023172"/>
    </source>
</evidence>
<dbReference type="AlphaFoldDB" id="A0A4S4FXK6"/>
<keyword evidence="4" id="KW-0238">DNA-binding</keyword>
<evidence type="ECO:0000313" key="7">
    <source>
        <dbReference type="Proteomes" id="UP000308978"/>
    </source>
</evidence>
<keyword evidence="3" id="KW-0815">Transposition</keyword>
<organism evidence="6 7">
    <name type="scientific">Adlercreutzia caecimuris</name>
    <dbReference type="NCBI Taxonomy" id="671266"/>
    <lineage>
        <taxon>Bacteria</taxon>
        <taxon>Bacillati</taxon>
        <taxon>Actinomycetota</taxon>
        <taxon>Coriobacteriia</taxon>
        <taxon>Eggerthellales</taxon>
        <taxon>Eggerthellaceae</taxon>
        <taxon>Adlercreutzia</taxon>
    </lineage>
</organism>
<keyword evidence="5" id="KW-0233">DNA recombination</keyword>
<reference evidence="6 7" key="1">
    <citation type="submission" date="2019-04" db="EMBL/GenBank/DDBJ databases">
        <title>Microbes associate with the intestines of laboratory mice.</title>
        <authorList>
            <person name="Navarre W."/>
            <person name="Wong E."/>
            <person name="Huang K.C."/>
            <person name="Tropini C."/>
            <person name="Ng K."/>
            <person name="Yu B."/>
        </authorList>
    </citation>
    <scope>NUCLEOTIDE SEQUENCE [LARGE SCALE GENOMIC DNA]</scope>
    <source>
        <strain evidence="6 7">NM80_B27</strain>
    </source>
</reference>
<name>A0A4S4FXK6_9ACTN</name>
<evidence type="ECO:0000256" key="4">
    <source>
        <dbReference type="ARBA" id="ARBA00023125"/>
    </source>
</evidence>
<dbReference type="GO" id="GO:0006313">
    <property type="term" value="P:DNA transposition"/>
    <property type="evidence" value="ECO:0007669"/>
    <property type="project" value="InterPro"/>
</dbReference>
<comment type="caution">
    <text evidence="6">The sequence shown here is derived from an EMBL/GenBank/DDBJ whole genome shotgun (WGS) entry which is preliminary data.</text>
</comment>
<dbReference type="GO" id="GO:0004803">
    <property type="term" value="F:transposase activity"/>
    <property type="evidence" value="ECO:0007669"/>
    <property type="project" value="InterPro"/>
</dbReference>
<comment type="function">
    <text evidence="1">Required for the transposition of the insertion element.</text>
</comment>
<dbReference type="EMBL" id="SSTJ01000033">
    <property type="protein sequence ID" value="THG34725.1"/>
    <property type="molecule type" value="Genomic_DNA"/>
</dbReference>
<evidence type="ECO:0000256" key="1">
    <source>
        <dbReference type="ARBA" id="ARBA00002190"/>
    </source>
</evidence>
<dbReference type="Proteomes" id="UP000308978">
    <property type="component" value="Unassembled WGS sequence"/>
</dbReference>
<dbReference type="Pfam" id="PF00872">
    <property type="entry name" value="Transposase_mut"/>
    <property type="match status" value="1"/>
</dbReference>
<comment type="similarity">
    <text evidence="2">Belongs to the transposase mutator family.</text>
</comment>
<proteinExistence type="inferred from homology"/>
<accession>A0A4S4FXK6</accession>
<dbReference type="GO" id="GO:0003677">
    <property type="term" value="F:DNA binding"/>
    <property type="evidence" value="ECO:0007669"/>
    <property type="project" value="UniProtKB-KW"/>
</dbReference>
<dbReference type="PROSITE" id="PS01007">
    <property type="entry name" value="TRANSPOSASE_MUTATOR"/>
    <property type="match status" value="1"/>
</dbReference>
<gene>
    <name evidence="6" type="ORF">E5986_11620</name>
</gene>
<protein>
    <submittedName>
        <fullName evidence="6">Transposase</fullName>
    </submittedName>
</protein>
<evidence type="ECO:0000313" key="6">
    <source>
        <dbReference type="EMBL" id="THG34725.1"/>
    </source>
</evidence>
<sequence length="236" mass="26726">MMRIPAPSMLVSDGARGLAKAASAVWPATRIQRCTFHAASQVKRHTTLNPKLECGRELLGIANRLKDARDADAAAAWLADYSDWCTRWEGFLREFTLKDGKRLYTHERLRRARRSLSKLVRSGQLFTFVEMGQERGGAWDSTNNAIESRNARIREMLRLHRGLPLIHRIKAIFWWCYMRTEAPLPPAEILRVVPTDDQVDGLFASASSRGGRGDGVPEEYGSGIAWSEFHMPTECR</sequence>
<evidence type="ECO:0000256" key="3">
    <source>
        <dbReference type="ARBA" id="ARBA00022578"/>
    </source>
</evidence>
<evidence type="ECO:0000256" key="2">
    <source>
        <dbReference type="ARBA" id="ARBA00010961"/>
    </source>
</evidence>
<dbReference type="InterPro" id="IPR001207">
    <property type="entry name" value="Transposase_mutator"/>
</dbReference>